<evidence type="ECO:0000313" key="4">
    <source>
        <dbReference type="Proteomes" id="UP000234331"/>
    </source>
</evidence>
<organism evidence="3 4">
    <name type="scientific">Frankia canadensis</name>
    <dbReference type="NCBI Taxonomy" id="1836972"/>
    <lineage>
        <taxon>Bacteria</taxon>
        <taxon>Bacillati</taxon>
        <taxon>Actinomycetota</taxon>
        <taxon>Actinomycetes</taxon>
        <taxon>Frankiales</taxon>
        <taxon>Frankiaceae</taxon>
        <taxon>Frankia</taxon>
    </lineage>
</organism>
<evidence type="ECO:0000256" key="1">
    <source>
        <dbReference type="ARBA" id="ARBA00008023"/>
    </source>
</evidence>
<dbReference type="Gene3D" id="3.90.950.10">
    <property type="match status" value="1"/>
</dbReference>
<protein>
    <recommendedName>
        <fullName evidence="5">Non-canonical purine NTP pyrophosphatase</fullName>
    </recommendedName>
</protein>
<dbReference type="PANTHER" id="PTHR11067">
    <property type="entry name" value="INOSINE TRIPHOSPHATE PYROPHOSPHATASE/HAM1 PROTEIN"/>
    <property type="match status" value="1"/>
</dbReference>
<accession>A0A2I2KZ09</accession>
<dbReference type="SUPFAM" id="SSF52972">
    <property type="entry name" value="ITPase-like"/>
    <property type="match status" value="1"/>
</dbReference>
<dbReference type="OrthoDB" id="9807456at2"/>
<keyword evidence="4" id="KW-1185">Reference proteome</keyword>
<dbReference type="GO" id="GO:0005737">
    <property type="term" value="C:cytoplasm"/>
    <property type="evidence" value="ECO:0007669"/>
    <property type="project" value="TreeGrafter"/>
</dbReference>
<dbReference type="InterPro" id="IPR029001">
    <property type="entry name" value="ITPase-like_fam"/>
</dbReference>
<dbReference type="CDD" id="cd00515">
    <property type="entry name" value="HAM1"/>
    <property type="match status" value="1"/>
</dbReference>
<dbReference type="InterPro" id="IPR002637">
    <property type="entry name" value="RdgB/HAM1"/>
</dbReference>
<dbReference type="GO" id="GO:0047429">
    <property type="term" value="F:nucleoside triphosphate diphosphatase activity"/>
    <property type="evidence" value="ECO:0007669"/>
    <property type="project" value="InterPro"/>
</dbReference>
<evidence type="ECO:0000256" key="2">
    <source>
        <dbReference type="ARBA" id="ARBA00022801"/>
    </source>
</evidence>
<name>A0A2I2KZ09_9ACTN</name>
<evidence type="ECO:0000313" key="3">
    <source>
        <dbReference type="EMBL" id="SNQ50904.1"/>
    </source>
</evidence>
<reference evidence="3 4" key="1">
    <citation type="submission" date="2017-06" db="EMBL/GenBank/DDBJ databases">
        <authorList>
            <person name="Kim H.J."/>
            <person name="Triplett B.A."/>
        </authorList>
    </citation>
    <scope>NUCLEOTIDE SEQUENCE [LARGE SCALE GENOMIC DNA]</scope>
    <source>
        <strain evidence="3">FRACA_ARgP5</strain>
    </source>
</reference>
<evidence type="ECO:0008006" key="5">
    <source>
        <dbReference type="Google" id="ProtNLM"/>
    </source>
</evidence>
<gene>
    <name evidence="3" type="ORF">FRACA_560022</name>
</gene>
<dbReference type="Pfam" id="PF01725">
    <property type="entry name" value="Ham1p_like"/>
    <property type="match status" value="1"/>
</dbReference>
<dbReference type="GO" id="GO:0009143">
    <property type="term" value="P:nucleoside triphosphate catabolic process"/>
    <property type="evidence" value="ECO:0007669"/>
    <property type="project" value="InterPro"/>
</dbReference>
<comment type="similarity">
    <text evidence="1">Belongs to the HAM1 NTPase family.</text>
</comment>
<dbReference type="EMBL" id="FZMO01000512">
    <property type="protein sequence ID" value="SNQ50904.1"/>
    <property type="molecule type" value="Genomic_DNA"/>
</dbReference>
<keyword evidence="2" id="KW-0378">Hydrolase</keyword>
<sequence length="184" mass="19169">MIDDVALITSNEGKAREYTLLLGREIVATSMDLIEIQSLDVVTVAEHKAADAYAKLRRPVLVDDSGLAVTAWNGLPGALSAHFLGAVGIPGLLAMAAGLPDRGASITTAIGYADATGVHVVAGTVHGTLTSVPRGSNGHSFDTVFIPAGGTQTFAEMPTERKNAISPRRRATDALRTHLTLARS</sequence>
<dbReference type="PANTHER" id="PTHR11067:SF9">
    <property type="entry name" value="INOSINE TRIPHOSPHATE PYROPHOSPHATASE"/>
    <property type="match status" value="1"/>
</dbReference>
<dbReference type="Proteomes" id="UP000234331">
    <property type="component" value="Unassembled WGS sequence"/>
</dbReference>
<dbReference type="AlphaFoldDB" id="A0A2I2KZ09"/>
<proteinExistence type="inferred from homology"/>
<dbReference type="RefSeq" id="WP_101834476.1">
    <property type="nucleotide sequence ID" value="NZ_FZMO01000512.1"/>
</dbReference>